<gene>
    <name evidence="3" type="ORF">R5R35_013465</name>
</gene>
<keyword evidence="4" id="KW-1185">Reference proteome</keyword>
<dbReference type="PANTHER" id="PTHR22736">
    <property type="entry name" value="COILED-COIL DOMAIN-CONTAINING PROTEIN 66"/>
    <property type="match status" value="1"/>
</dbReference>
<proteinExistence type="predicted"/>
<feature type="region of interest" description="Disordered" evidence="1">
    <location>
        <begin position="147"/>
        <end position="174"/>
    </location>
</feature>
<evidence type="ECO:0000313" key="4">
    <source>
        <dbReference type="Proteomes" id="UP001378592"/>
    </source>
</evidence>
<evidence type="ECO:0000256" key="1">
    <source>
        <dbReference type="SAM" id="MobiDB-lite"/>
    </source>
</evidence>
<feature type="region of interest" description="Disordered" evidence="1">
    <location>
        <begin position="551"/>
        <end position="630"/>
    </location>
</feature>
<dbReference type="Pfam" id="PF15236">
    <property type="entry name" value="CCDC66"/>
    <property type="match status" value="1"/>
</dbReference>
<organism evidence="3 4">
    <name type="scientific">Gryllus longicercus</name>
    <dbReference type="NCBI Taxonomy" id="2509291"/>
    <lineage>
        <taxon>Eukaryota</taxon>
        <taxon>Metazoa</taxon>
        <taxon>Ecdysozoa</taxon>
        <taxon>Arthropoda</taxon>
        <taxon>Hexapoda</taxon>
        <taxon>Insecta</taxon>
        <taxon>Pterygota</taxon>
        <taxon>Neoptera</taxon>
        <taxon>Polyneoptera</taxon>
        <taxon>Orthoptera</taxon>
        <taxon>Ensifera</taxon>
        <taxon>Gryllidea</taxon>
        <taxon>Grylloidea</taxon>
        <taxon>Gryllidae</taxon>
        <taxon>Gryllinae</taxon>
        <taxon>Gryllus</taxon>
    </lineage>
</organism>
<feature type="compositionally biased region" description="Polar residues" evidence="1">
    <location>
        <begin position="669"/>
        <end position="686"/>
    </location>
</feature>
<dbReference type="InterPro" id="IPR039183">
    <property type="entry name" value="CCD66"/>
</dbReference>
<dbReference type="InterPro" id="IPR040467">
    <property type="entry name" value="CCDC66_dom"/>
</dbReference>
<dbReference type="GO" id="GO:0060271">
    <property type="term" value="P:cilium assembly"/>
    <property type="evidence" value="ECO:0007669"/>
    <property type="project" value="TreeGrafter"/>
</dbReference>
<feature type="compositionally biased region" description="Polar residues" evidence="1">
    <location>
        <begin position="592"/>
        <end position="603"/>
    </location>
</feature>
<sequence length="873" mass="99741">MTLSVNKSMSLVEQKRLQWAREREEMAGLCAPWGPSTNPDTRDAYRSSIRTHFVSAMEVNDVNADCLQEKQLVQSKEPVGRVQRRSPSLPPIYTRTMHNVQEHDGRPPVLEQEDGETETSGYASEAGGNDYRHSDFWEQQQASPWISEHRRPHDHQRGNRHSVNNRGYSTPESIVSSSTHRWSYMGTDESNRLRWGDRGVGVGHLWEPSFLEPDRRLPQVQGSDRDTPSWLERGLSKLDDSQVLVINHRPTMPCSLGSSCDNISTINTKISSDCERTYLRGQNVPLEPDVLLERERKRQKALEHQKAIREQLEERDRKRKEERERRAREEREEEERIRREQKQEQQRYEQELSKQREKEEKDARKAKAMREALENAQKLARQEKLKARGKYTSLEQQEVDNKYEYVKPERNVTVSTSQFENQLHISDAREEQISTVATPCNNADVKCDKTHPKLVASHKPSNIPSNVALVTDAALAVAADGMAIVLEATQPADGSLASHKVLPSPGSGVQLALLMPPAGVARPHHGTDERLLTPSRYRQYARGTQTDIGLFSTGRKSRSKMKHDGFNAPKERKKSASLDRPHRGCKLPLRCRSQSQPSQTRLSINDRPKWGVNKPPTQYVKQSERDPYYQRRMRQKLLRTSILTGSNGRNGSICLGTDGSVGCTGGETGTESDTCSQKKVQKTRQNSTDRRSRSPSPLESSFNSREKTIYFQQSQKHSEKADPEKPDMSVIALDMTDNDFSEKQDIYVGKKRNRFQNKVFNAGSSPKKAQVITFEQCNIHPFAGSASKLKSNEDFSASFSIAPKHFNNKDYFQRSLQRKAEKVSLDLEENGNVEQWTSQDILSQLTSLRQGLLIKQQEWETRRSQPPFVESFW</sequence>
<feature type="domain" description="CCDC66" evidence="2">
    <location>
        <begin position="268"/>
        <end position="396"/>
    </location>
</feature>
<dbReference type="EMBL" id="JAZDUA010000225">
    <property type="protein sequence ID" value="KAK7863586.1"/>
    <property type="molecule type" value="Genomic_DNA"/>
</dbReference>
<feature type="compositionally biased region" description="Basic and acidic residues" evidence="1">
    <location>
        <begin position="147"/>
        <end position="157"/>
    </location>
</feature>
<protein>
    <recommendedName>
        <fullName evidence="2">CCDC66 domain-containing protein</fullName>
    </recommendedName>
</protein>
<dbReference type="GO" id="GO:0005874">
    <property type="term" value="C:microtubule"/>
    <property type="evidence" value="ECO:0007669"/>
    <property type="project" value="TreeGrafter"/>
</dbReference>
<evidence type="ECO:0000259" key="2">
    <source>
        <dbReference type="Pfam" id="PF15236"/>
    </source>
</evidence>
<comment type="caution">
    <text evidence="3">The sequence shown here is derived from an EMBL/GenBank/DDBJ whole genome shotgun (WGS) entry which is preliminary data.</text>
</comment>
<feature type="region of interest" description="Disordered" evidence="1">
    <location>
        <begin position="101"/>
        <end position="131"/>
    </location>
</feature>
<dbReference type="PANTHER" id="PTHR22736:SF2">
    <property type="entry name" value="COILED-COIL DOMAIN-CONTAINING PROTEIN 66"/>
    <property type="match status" value="1"/>
</dbReference>
<feature type="compositionally biased region" description="Low complexity" evidence="1">
    <location>
        <begin position="694"/>
        <end position="703"/>
    </location>
</feature>
<feature type="region of interest" description="Disordered" evidence="1">
    <location>
        <begin position="665"/>
        <end position="705"/>
    </location>
</feature>
<accession>A0AAN9VI68</accession>
<evidence type="ECO:0000313" key="3">
    <source>
        <dbReference type="EMBL" id="KAK7863586.1"/>
    </source>
</evidence>
<dbReference type="Proteomes" id="UP001378592">
    <property type="component" value="Unassembled WGS sequence"/>
</dbReference>
<dbReference type="GO" id="GO:0005929">
    <property type="term" value="C:cilium"/>
    <property type="evidence" value="ECO:0007669"/>
    <property type="project" value="TreeGrafter"/>
</dbReference>
<name>A0AAN9VI68_9ORTH</name>
<dbReference type="GO" id="GO:0008017">
    <property type="term" value="F:microtubule binding"/>
    <property type="evidence" value="ECO:0007669"/>
    <property type="project" value="TreeGrafter"/>
</dbReference>
<feature type="compositionally biased region" description="Polar residues" evidence="1">
    <location>
        <begin position="161"/>
        <end position="174"/>
    </location>
</feature>
<feature type="region of interest" description="Disordered" evidence="1">
    <location>
        <begin position="314"/>
        <end position="371"/>
    </location>
</feature>
<dbReference type="AlphaFoldDB" id="A0AAN9VI68"/>
<reference evidence="3 4" key="1">
    <citation type="submission" date="2024-03" db="EMBL/GenBank/DDBJ databases">
        <title>The genome assembly and annotation of the cricket Gryllus longicercus Weissman &amp; Gray.</title>
        <authorList>
            <person name="Szrajer S."/>
            <person name="Gray D."/>
            <person name="Ylla G."/>
        </authorList>
    </citation>
    <scope>NUCLEOTIDE SEQUENCE [LARGE SCALE GENOMIC DNA]</scope>
    <source>
        <strain evidence="3">DAG 2021-001</strain>
        <tissue evidence="3">Whole body minus gut</tissue>
    </source>
</reference>